<reference evidence="2 3" key="1">
    <citation type="submission" date="2019-12" db="EMBL/GenBank/DDBJ databases">
        <authorList>
            <person name="Huq M.A."/>
        </authorList>
    </citation>
    <scope>NUCLEOTIDE SEQUENCE [LARGE SCALE GENOMIC DNA]</scope>
    <source>
        <strain evidence="2 3">MAH-18</strain>
    </source>
</reference>
<keyword evidence="3" id="KW-1185">Reference proteome</keyword>
<keyword evidence="1" id="KW-0472">Membrane</keyword>
<evidence type="ECO:0000256" key="1">
    <source>
        <dbReference type="SAM" id="Phobius"/>
    </source>
</evidence>
<dbReference type="EMBL" id="WSEK01000004">
    <property type="protein sequence ID" value="MVQ50657.1"/>
    <property type="molecule type" value="Genomic_DNA"/>
</dbReference>
<dbReference type="GO" id="GO:0051213">
    <property type="term" value="F:dioxygenase activity"/>
    <property type="evidence" value="ECO:0007669"/>
    <property type="project" value="UniProtKB-KW"/>
</dbReference>
<organism evidence="2 3">
    <name type="scientific">Nocardioides agri</name>
    <dbReference type="NCBI Taxonomy" id="2682843"/>
    <lineage>
        <taxon>Bacteria</taxon>
        <taxon>Bacillati</taxon>
        <taxon>Actinomycetota</taxon>
        <taxon>Actinomycetes</taxon>
        <taxon>Propionibacteriales</taxon>
        <taxon>Nocardioidaceae</taxon>
        <taxon>Nocardioides</taxon>
    </lineage>
</organism>
<sequence length="150" mass="15658">MSEASASPVTTARTGNKSVRVIGIIIAVLGVIFLVAGVVTYTIVSQTLADQKITVSDDADRFAGKDVKGPFTAYAQADIINQHATEIAGGKTYAELPQDDPNRATVMNASFLQASLFTSVVAFGVAAFVAVMGVILMLLGWALIKVAKPV</sequence>
<evidence type="ECO:0000313" key="3">
    <source>
        <dbReference type="Proteomes" id="UP000473525"/>
    </source>
</evidence>
<protein>
    <submittedName>
        <fullName evidence="2">Aromatic ring-opening dioxygenase LigA</fullName>
    </submittedName>
</protein>
<proteinExistence type="predicted"/>
<comment type="caution">
    <text evidence="2">The sequence shown here is derived from an EMBL/GenBank/DDBJ whole genome shotgun (WGS) entry which is preliminary data.</text>
</comment>
<evidence type="ECO:0000313" key="2">
    <source>
        <dbReference type="EMBL" id="MVQ50657.1"/>
    </source>
</evidence>
<dbReference type="Proteomes" id="UP000473525">
    <property type="component" value="Unassembled WGS sequence"/>
</dbReference>
<keyword evidence="2" id="KW-0560">Oxidoreductase</keyword>
<accession>A0A6L6XVF8</accession>
<gene>
    <name evidence="2" type="ORF">GON03_15840</name>
</gene>
<name>A0A6L6XVF8_9ACTN</name>
<keyword evidence="2" id="KW-0223">Dioxygenase</keyword>
<feature type="transmembrane region" description="Helical" evidence="1">
    <location>
        <begin position="116"/>
        <end position="144"/>
    </location>
</feature>
<keyword evidence="1" id="KW-1133">Transmembrane helix</keyword>
<feature type="transmembrane region" description="Helical" evidence="1">
    <location>
        <begin position="21"/>
        <end position="44"/>
    </location>
</feature>
<dbReference type="AlphaFoldDB" id="A0A6L6XVF8"/>
<keyword evidence="1" id="KW-0812">Transmembrane</keyword>